<reference evidence="2" key="3">
    <citation type="submission" date="2022-06" db="UniProtKB">
        <authorList>
            <consortium name="EnsemblPlants"/>
        </authorList>
    </citation>
    <scope>IDENTIFICATION</scope>
</reference>
<dbReference type="EnsemblPlants" id="TuG1812G0200005916.01.T01">
    <property type="protein sequence ID" value="TuG1812G0200005916.01.T01.cds422528"/>
    <property type="gene ID" value="TuG1812G0200005916.01"/>
</dbReference>
<dbReference type="AlphaFoldDB" id="A0A8R7TNW0"/>
<feature type="transmembrane region" description="Helical" evidence="1">
    <location>
        <begin position="15"/>
        <end position="37"/>
    </location>
</feature>
<keyword evidence="1" id="KW-0812">Transmembrane</keyword>
<reference evidence="2" key="2">
    <citation type="submission" date="2018-03" db="EMBL/GenBank/DDBJ databases">
        <title>The Triticum urartu genome reveals the dynamic nature of wheat genome evolution.</title>
        <authorList>
            <person name="Ling H."/>
            <person name="Ma B."/>
            <person name="Shi X."/>
            <person name="Liu H."/>
            <person name="Dong L."/>
            <person name="Sun H."/>
            <person name="Cao Y."/>
            <person name="Gao Q."/>
            <person name="Zheng S."/>
            <person name="Li Y."/>
            <person name="Yu Y."/>
            <person name="Du H."/>
            <person name="Qi M."/>
            <person name="Li Y."/>
            <person name="Yu H."/>
            <person name="Cui Y."/>
            <person name="Wang N."/>
            <person name="Chen C."/>
            <person name="Wu H."/>
            <person name="Zhao Y."/>
            <person name="Zhang J."/>
            <person name="Li Y."/>
            <person name="Zhou W."/>
            <person name="Zhang B."/>
            <person name="Hu W."/>
            <person name="Eijk M."/>
            <person name="Tang J."/>
            <person name="Witsenboer H."/>
            <person name="Zhao S."/>
            <person name="Li Z."/>
            <person name="Zhang A."/>
            <person name="Wang D."/>
            <person name="Liang C."/>
        </authorList>
    </citation>
    <scope>NUCLEOTIDE SEQUENCE [LARGE SCALE GENOMIC DNA]</scope>
    <source>
        <strain evidence="2">cv. G1812</strain>
    </source>
</reference>
<evidence type="ECO:0000313" key="3">
    <source>
        <dbReference type="Proteomes" id="UP000015106"/>
    </source>
</evidence>
<keyword evidence="1" id="KW-1133">Transmembrane helix</keyword>
<keyword evidence="1" id="KW-0472">Membrane</keyword>
<dbReference type="Gramene" id="TuG1812G0200005916.01.T01">
    <property type="protein sequence ID" value="TuG1812G0200005916.01.T01.cds422528"/>
    <property type="gene ID" value="TuG1812G0200005916.01"/>
</dbReference>
<dbReference type="Gramene" id="TuG1812G0200005916.01.T02">
    <property type="protein sequence ID" value="TuG1812G0200005916.01.T02.cds422529"/>
    <property type="gene ID" value="TuG1812G0200005916.01"/>
</dbReference>
<keyword evidence="3" id="KW-1185">Reference proteome</keyword>
<dbReference type="Proteomes" id="UP000015106">
    <property type="component" value="Chromosome 2"/>
</dbReference>
<protein>
    <submittedName>
        <fullName evidence="2">Uncharacterized protein</fullName>
    </submittedName>
</protein>
<evidence type="ECO:0000256" key="1">
    <source>
        <dbReference type="SAM" id="Phobius"/>
    </source>
</evidence>
<dbReference type="EnsemblPlants" id="TuG1812G0200005916.01.T02">
    <property type="protein sequence ID" value="TuG1812G0200005916.01.T02.cds422529"/>
    <property type="gene ID" value="TuG1812G0200005916.01"/>
</dbReference>
<reference evidence="3" key="1">
    <citation type="journal article" date="2013" name="Nature">
        <title>Draft genome of the wheat A-genome progenitor Triticum urartu.</title>
        <authorList>
            <person name="Ling H.Q."/>
            <person name="Zhao S."/>
            <person name="Liu D."/>
            <person name="Wang J."/>
            <person name="Sun H."/>
            <person name="Zhang C."/>
            <person name="Fan H."/>
            <person name="Li D."/>
            <person name="Dong L."/>
            <person name="Tao Y."/>
            <person name="Gao C."/>
            <person name="Wu H."/>
            <person name="Li Y."/>
            <person name="Cui Y."/>
            <person name="Guo X."/>
            <person name="Zheng S."/>
            <person name="Wang B."/>
            <person name="Yu K."/>
            <person name="Liang Q."/>
            <person name="Yang W."/>
            <person name="Lou X."/>
            <person name="Chen J."/>
            <person name="Feng M."/>
            <person name="Jian J."/>
            <person name="Zhang X."/>
            <person name="Luo G."/>
            <person name="Jiang Y."/>
            <person name="Liu J."/>
            <person name="Wang Z."/>
            <person name="Sha Y."/>
            <person name="Zhang B."/>
            <person name="Wu H."/>
            <person name="Tang D."/>
            <person name="Shen Q."/>
            <person name="Xue P."/>
            <person name="Zou S."/>
            <person name="Wang X."/>
            <person name="Liu X."/>
            <person name="Wang F."/>
            <person name="Yang Y."/>
            <person name="An X."/>
            <person name="Dong Z."/>
            <person name="Zhang K."/>
            <person name="Zhang X."/>
            <person name="Luo M.C."/>
            <person name="Dvorak J."/>
            <person name="Tong Y."/>
            <person name="Wang J."/>
            <person name="Yang H."/>
            <person name="Li Z."/>
            <person name="Wang D."/>
            <person name="Zhang A."/>
            <person name="Wang J."/>
        </authorList>
    </citation>
    <scope>NUCLEOTIDE SEQUENCE</scope>
    <source>
        <strain evidence="3">cv. G1812</strain>
    </source>
</reference>
<name>A0A8R7TNW0_TRIUA</name>
<evidence type="ECO:0000313" key="2">
    <source>
        <dbReference type="EnsemblPlants" id="TuG1812G0200005916.01.T02.cds422529"/>
    </source>
</evidence>
<sequence length="128" mass="14187">MLQTVKSPKANPASAMMYVIAGIVDMVSFSVPSNVAFPKQGPFRRRHSASLPTKLSFVNVENWPPVGISPVRLLYETSNLERNVTSVRDVGMLPLRSLWVKFSSSKFSKLDNSSGMPPENLFRLKSST</sequence>
<organism evidence="2 3">
    <name type="scientific">Triticum urartu</name>
    <name type="common">Red wild einkorn</name>
    <name type="synonym">Crithodium urartu</name>
    <dbReference type="NCBI Taxonomy" id="4572"/>
    <lineage>
        <taxon>Eukaryota</taxon>
        <taxon>Viridiplantae</taxon>
        <taxon>Streptophyta</taxon>
        <taxon>Embryophyta</taxon>
        <taxon>Tracheophyta</taxon>
        <taxon>Spermatophyta</taxon>
        <taxon>Magnoliopsida</taxon>
        <taxon>Liliopsida</taxon>
        <taxon>Poales</taxon>
        <taxon>Poaceae</taxon>
        <taxon>BOP clade</taxon>
        <taxon>Pooideae</taxon>
        <taxon>Triticodae</taxon>
        <taxon>Triticeae</taxon>
        <taxon>Triticinae</taxon>
        <taxon>Triticum</taxon>
    </lineage>
</organism>
<proteinExistence type="predicted"/>
<accession>A0A8R7TNW0</accession>